<sequence>MSLFDRQGIPESLLHDRYQGDDDGEADFEEDIHTLTSYSLVGMSAEGSEFEMHRLVQFSTKKWLELYNELGRWKEKYVGLMDDSYPVGRHENWTVCQALFPHAQVAVGCRPTEAKAVEAWASVLFKAAWYASEMGMYDAAQEMGQNALEAREATLGLEHPDTLASVSNLGLVLESQGKYEEAEAMHRRALEGSEKMLGLEHPDTLASVSSLGLVLESQGKYEEAEAMHRRALEGSEKMLGLEHPATLASVSNLGSVLENQGKYKEAEAMHRRALEGSEKSLEPE</sequence>
<feature type="domain" description="DUF7779" evidence="1">
    <location>
        <begin position="1"/>
        <end position="62"/>
    </location>
</feature>
<dbReference type="SMART" id="SM00028">
    <property type="entry name" value="TPR"/>
    <property type="match status" value="4"/>
</dbReference>
<dbReference type="InterPro" id="IPR019734">
    <property type="entry name" value="TPR_rpt"/>
</dbReference>
<evidence type="ECO:0000313" key="2">
    <source>
        <dbReference type="EMBL" id="KAF2179981.1"/>
    </source>
</evidence>
<feature type="non-terminal residue" evidence="2">
    <location>
        <position position="284"/>
    </location>
</feature>
<dbReference type="PANTHER" id="PTHR46082:SF6">
    <property type="entry name" value="AAA+ ATPASE DOMAIN-CONTAINING PROTEIN-RELATED"/>
    <property type="match status" value="1"/>
</dbReference>
<dbReference type="SUPFAM" id="SSF48452">
    <property type="entry name" value="TPR-like"/>
    <property type="match status" value="1"/>
</dbReference>
<dbReference type="OrthoDB" id="20872at2759"/>
<evidence type="ECO:0000259" key="1">
    <source>
        <dbReference type="Pfam" id="PF25000"/>
    </source>
</evidence>
<accession>A0A6A6DKI1</accession>
<reference evidence="2" key="1">
    <citation type="journal article" date="2020" name="Stud. Mycol.">
        <title>101 Dothideomycetes genomes: a test case for predicting lifestyles and emergence of pathogens.</title>
        <authorList>
            <person name="Haridas S."/>
            <person name="Albert R."/>
            <person name="Binder M."/>
            <person name="Bloem J."/>
            <person name="Labutti K."/>
            <person name="Salamov A."/>
            <person name="Andreopoulos B."/>
            <person name="Baker S."/>
            <person name="Barry K."/>
            <person name="Bills G."/>
            <person name="Bluhm B."/>
            <person name="Cannon C."/>
            <person name="Castanera R."/>
            <person name="Culley D."/>
            <person name="Daum C."/>
            <person name="Ezra D."/>
            <person name="Gonzalez J."/>
            <person name="Henrissat B."/>
            <person name="Kuo A."/>
            <person name="Liang C."/>
            <person name="Lipzen A."/>
            <person name="Lutzoni F."/>
            <person name="Magnuson J."/>
            <person name="Mondo S."/>
            <person name="Nolan M."/>
            <person name="Ohm R."/>
            <person name="Pangilinan J."/>
            <person name="Park H.-J."/>
            <person name="Ramirez L."/>
            <person name="Alfaro M."/>
            <person name="Sun H."/>
            <person name="Tritt A."/>
            <person name="Yoshinaga Y."/>
            <person name="Zwiers L.-H."/>
            <person name="Turgeon B."/>
            <person name="Goodwin S."/>
            <person name="Spatafora J."/>
            <person name="Crous P."/>
            <person name="Grigoriev I."/>
        </authorList>
    </citation>
    <scope>NUCLEOTIDE SEQUENCE</scope>
    <source>
        <strain evidence="2">CBS 207.26</strain>
    </source>
</reference>
<dbReference type="Gene3D" id="1.25.40.10">
    <property type="entry name" value="Tetratricopeptide repeat domain"/>
    <property type="match status" value="1"/>
</dbReference>
<dbReference type="EMBL" id="ML994661">
    <property type="protein sequence ID" value="KAF2179981.1"/>
    <property type="molecule type" value="Genomic_DNA"/>
</dbReference>
<dbReference type="InterPro" id="IPR053137">
    <property type="entry name" value="NLR-like"/>
</dbReference>
<organism evidence="2 3">
    <name type="scientific">Zopfia rhizophila CBS 207.26</name>
    <dbReference type="NCBI Taxonomy" id="1314779"/>
    <lineage>
        <taxon>Eukaryota</taxon>
        <taxon>Fungi</taxon>
        <taxon>Dikarya</taxon>
        <taxon>Ascomycota</taxon>
        <taxon>Pezizomycotina</taxon>
        <taxon>Dothideomycetes</taxon>
        <taxon>Dothideomycetes incertae sedis</taxon>
        <taxon>Zopfiaceae</taxon>
        <taxon>Zopfia</taxon>
    </lineage>
</organism>
<dbReference type="Pfam" id="PF13424">
    <property type="entry name" value="TPR_12"/>
    <property type="match status" value="2"/>
</dbReference>
<evidence type="ECO:0000313" key="3">
    <source>
        <dbReference type="Proteomes" id="UP000800200"/>
    </source>
</evidence>
<dbReference type="AlphaFoldDB" id="A0A6A6DKI1"/>
<dbReference type="InterPro" id="IPR011990">
    <property type="entry name" value="TPR-like_helical_dom_sf"/>
</dbReference>
<dbReference type="InterPro" id="IPR056681">
    <property type="entry name" value="DUF7779"/>
</dbReference>
<keyword evidence="3" id="KW-1185">Reference proteome</keyword>
<dbReference type="Proteomes" id="UP000800200">
    <property type="component" value="Unassembled WGS sequence"/>
</dbReference>
<dbReference type="PANTHER" id="PTHR46082">
    <property type="entry name" value="ATP/GTP-BINDING PROTEIN-RELATED"/>
    <property type="match status" value="1"/>
</dbReference>
<name>A0A6A6DKI1_9PEZI</name>
<dbReference type="Pfam" id="PF25000">
    <property type="entry name" value="DUF7779"/>
    <property type="match status" value="1"/>
</dbReference>
<proteinExistence type="predicted"/>
<gene>
    <name evidence="2" type="ORF">K469DRAFT_594141</name>
</gene>
<protein>
    <submittedName>
        <fullName evidence="2">TPR-like protein</fullName>
    </submittedName>
</protein>